<gene>
    <name evidence="10" type="ORF">PHYBLDRAFT_73000</name>
</gene>
<dbReference type="InParanoid" id="A0A162N3X3"/>
<dbReference type="Proteomes" id="UP000077315">
    <property type="component" value="Unassembled WGS sequence"/>
</dbReference>
<evidence type="ECO:0000256" key="8">
    <source>
        <dbReference type="ARBA" id="ARBA00023242"/>
    </source>
</evidence>
<dbReference type="InterPro" id="IPR011502">
    <property type="entry name" value="Nucleoporin_Nup85"/>
</dbReference>
<dbReference type="PANTHER" id="PTHR13373:SF21">
    <property type="entry name" value="NUCLEAR PORE COMPLEX PROTEIN NUP85"/>
    <property type="match status" value="1"/>
</dbReference>
<evidence type="ECO:0000256" key="9">
    <source>
        <dbReference type="RuleBase" id="RU365073"/>
    </source>
</evidence>
<comment type="function">
    <text evidence="9">Functions as a component of the nuclear pore complex (NPC).</text>
</comment>
<evidence type="ECO:0000256" key="7">
    <source>
        <dbReference type="ARBA" id="ARBA00023132"/>
    </source>
</evidence>
<evidence type="ECO:0000256" key="2">
    <source>
        <dbReference type="ARBA" id="ARBA00005573"/>
    </source>
</evidence>
<evidence type="ECO:0000256" key="1">
    <source>
        <dbReference type="ARBA" id="ARBA00004567"/>
    </source>
</evidence>
<evidence type="ECO:0000256" key="6">
    <source>
        <dbReference type="ARBA" id="ARBA00023010"/>
    </source>
</evidence>
<keyword evidence="8 9" id="KW-0539">Nucleus</keyword>
<dbReference type="GO" id="GO:0017056">
    <property type="term" value="F:structural constituent of nuclear pore"/>
    <property type="evidence" value="ECO:0007669"/>
    <property type="project" value="TreeGrafter"/>
</dbReference>
<protein>
    <recommendedName>
        <fullName evidence="9">Nuclear pore complex protein Nup85</fullName>
    </recommendedName>
</protein>
<dbReference type="GO" id="GO:0006406">
    <property type="term" value="P:mRNA export from nucleus"/>
    <property type="evidence" value="ECO:0007669"/>
    <property type="project" value="TreeGrafter"/>
</dbReference>
<keyword evidence="3 9" id="KW-0813">Transport</keyword>
<proteinExistence type="inferred from homology"/>
<reference evidence="11" key="1">
    <citation type="submission" date="2015-06" db="EMBL/GenBank/DDBJ databases">
        <title>Expansion of signal transduction pathways in fungi by whole-genome duplication.</title>
        <authorList>
            <consortium name="DOE Joint Genome Institute"/>
            <person name="Corrochano L.M."/>
            <person name="Kuo A."/>
            <person name="Marcet-Houben M."/>
            <person name="Polaino S."/>
            <person name="Salamov A."/>
            <person name="Villalobos J.M."/>
            <person name="Alvarez M.I."/>
            <person name="Avalos J."/>
            <person name="Benito E.P."/>
            <person name="Benoit I."/>
            <person name="Burger G."/>
            <person name="Camino L.P."/>
            <person name="Canovas D."/>
            <person name="Cerda-Olmedo E."/>
            <person name="Cheng J.-F."/>
            <person name="Dominguez A."/>
            <person name="Elias M."/>
            <person name="Eslava A.P."/>
            <person name="Glaser F."/>
            <person name="Grimwood J."/>
            <person name="Gutierrez G."/>
            <person name="Heitman J."/>
            <person name="Henrissat B."/>
            <person name="Iturriaga E.A."/>
            <person name="Lang B.F."/>
            <person name="Lavin J.L."/>
            <person name="Lee S."/>
            <person name="Li W."/>
            <person name="Lindquist E."/>
            <person name="Lopez-Garcia S."/>
            <person name="Luque E.M."/>
            <person name="Marcos A.T."/>
            <person name="Martin J."/>
            <person name="McCluskey K."/>
            <person name="Medina H.R."/>
            <person name="Miralles-Duran A."/>
            <person name="Miyazaki A."/>
            <person name="Munoz-Torres E."/>
            <person name="Oguiza J.A."/>
            <person name="Ohm R."/>
            <person name="Olmedo M."/>
            <person name="Orejas M."/>
            <person name="Ortiz-Castellanos L."/>
            <person name="Pisabarro A.G."/>
            <person name="Rodriguez-Romero J."/>
            <person name="Ruiz-Herrera J."/>
            <person name="Ruiz-Vazquez R."/>
            <person name="Sanz C."/>
            <person name="Schackwitz W."/>
            <person name="Schmutz J."/>
            <person name="Shahriari M."/>
            <person name="Shelest E."/>
            <person name="Silva-Franco F."/>
            <person name="Soanes D."/>
            <person name="Syed K."/>
            <person name="Tagua V.G."/>
            <person name="Talbot N.J."/>
            <person name="Thon M."/>
            <person name="De vries R.P."/>
            <person name="Wiebenga A."/>
            <person name="Yadav J.S."/>
            <person name="Braun E.L."/>
            <person name="Baker S."/>
            <person name="Garre V."/>
            <person name="Horwitz B."/>
            <person name="Torres-Martinez S."/>
            <person name="Idnurm A."/>
            <person name="Herrera-Estrella A."/>
            <person name="Gabaldon T."/>
            <person name="Grigoriev I.V."/>
        </authorList>
    </citation>
    <scope>NUCLEOTIDE SEQUENCE [LARGE SCALE GENOMIC DNA]</scope>
    <source>
        <strain evidence="11">NRRL 1555(-)</strain>
    </source>
</reference>
<keyword evidence="6 9" id="KW-0811">Translocation</keyword>
<keyword evidence="7 9" id="KW-0906">Nuclear pore complex</keyword>
<dbReference type="VEuPathDB" id="FungiDB:PHYBLDRAFT_73000"/>
<dbReference type="GO" id="GO:0006606">
    <property type="term" value="P:protein import into nucleus"/>
    <property type="evidence" value="ECO:0007669"/>
    <property type="project" value="TreeGrafter"/>
</dbReference>
<dbReference type="GO" id="GO:0045893">
    <property type="term" value="P:positive regulation of DNA-templated transcription"/>
    <property type="evidence" value="ECO:0007669"/>
    <property type="project" value="TreeGrafter"/>
</dbReference>
<organism evidence="10 11">
    <name type="scientific">Phycomyces blakesleeanus (strain ATCC 8743b / DSM 1359 / FGSC 10004 / NBRC 33097 / NRRL 1555)</name>
    <dbReference type="NCBI Taxonomy" id="763407"/>
    <lineage>
        <taxon>Eukaryota</taxon>
        <taxon>Fungi</taxon>
        <taxon>Fungi incertae sedis</taxon>
        <taxon>Mucoromycota</taxon>
        <taxon>Mucoromycotina</taxon>
        <taxon>Mucoromycetes</taxon>
        <taxon>Mucorales</taxon>
        <taxon>Phycomycetaceae</taxon>
        <taxon>Phycomyces</taxon>
    </lineage>
</organism>
<dbReference type="GO" id="GO:0031080">
    <property type="term" value="C:nuclear pore outer ring"/>
    <property type="evidence" value="ECO:0007669"/>
    <property type="project" value="TreeGrafter"/>
</dbReference>
<keyword evidence="5 9" id="KW-0653">Protein transport</keyword>
<keyword evidence="11" id="KW-1185">Reference proteome</keyword>
<dbReference type="STRING" id="763407.A0A162N3X3"/>
<dbReference type="OrthoDB" id="17644at2759"/>
<evidence type="ECO:0000256" key="4">
    <source>
        <dbReference type="ARBA" id="ARBA00022816"/>
    </source>
</evidence>
<evidence type="ECO:0000313" key="11">
    <source>
        <dbReference type="Proteomes" id="UP000077315"/>
    </source>
</evidence>
<dbReference type="RefSeq" id="XP_018286308.1">
    <property type="nucleotide sequence ID" value="XM_018442758.1"/>
</dbReference>
<dbReference type="EMBL" id="KV440995">
    <property type="protein sequence ID" value="OAD68268.1"/>
    <property type="molecule type" value="Genomic_DNA"/>
</dbReference>
<keyword evidence="4 9" id="KW-0509">mRNA transport</keyword>
<comment type="similarity">
    <text evidence="2 9">Belongs to the nucleoporin Nup85 family.</text>
</comment>
<name>A0A162N3X3_PHYB8</name>
<comment type="subunit">
    <text evidence="9">Component of the nuclear pore complex (NPC).</text>
</comment>
<keyword evidence="9" id="KW-0472">Membrane</keyword>
<evidence type="ECO:0000313" key="10">
    <source>
        <dbReference type="EMBL" id="OAD68268.1"/>
    </source>
</evidence>
<evidence type="ECO:0000256" key="3">
    <source>
        <dbReference type="ARBA" id="ARBA00022448"/>
    </source>
</evidence>
<evidence type="ECO:0000256" key="5">
    <source>
        <dbReference type="ARBA" id="ARBA00022927"/>
    </source>
</evidence>
<dbReference type="GeneID" id="29003664"/>
<dbReference type="GO" id="GO:0031965">
    <property type="term" value="C:nuclear membrane"/>
    <property type="evidence" value="ECO:0007669"/>
    <property type="project" value="UniProtKB-UniRule"/>
</dbReference>
<dbReference type="AlphaFoldDB" id="A0A162N3X3"/>
<comment type="subcellular location">
    <subcellularLocation>
        <location evidence="1 9">Nucleus</location>
        <location evidence="1 9">Nuclear pore complex</location>
    </subcellularLocation>
</comment>
<sequence length="565" mass="64992">MYHKLATIFRSLHYLNPVPDTTVLSIRTGRYSALLNEFPKESHGPYWREPPEKRASYLHKVALWDLCQLFYFPTSEQECCSAALIRWLKATDNKSVIKFYIQDIYNDKTPIHHAQFWPAVFKLIIRGELRALTSLLTQARKRVIEQSHDDILLLLISTFLQAVSKFPILEDPPQQNYLQSKQAWQQNCLELTEKIRDFTVGTSTISEFAICVLDGIKLLQGDQNTVNRLSETKLESLVALAYYAYTHASRSNIQGLAKEMWTDAEVELKDFKNVFQGNIEAILKEDKLDLWYLSHLSDVLVLFGVDSIKDKRQNSVIAYSKHLLDNGLWLEALDYMSTCGSQGRDCMHKAIQQLDIKDEEMAKELLACCDNFYMHDEKNRLYKETGNILQNSRKFSSAIFYYDQAGDALAVDNTFKSAMNNYVNTGQLTDLGDLSPDLKARCNGPYAKFYLGFFDLHSFIEANDYKKAAKQLHELLKSPSSPIEFIPMLYVRSVGLLQNPALWFSAEEYACLELRFEELSQNEDLTGYTLLGNMLLKDTQLEGIMIRDTFFDLLSLVLKRSPYTV</sequence>
<dbReference type="PANTHER" id="PTHR13373">
    <property type="entry name" value="FROUNT PROTEIN-RELATED"/>
    <property type="match status" value="1"/>
</dbReference>
<dbReference type="Pfam" id="PF07575">
    <property type="entry name" value="Nucleopor_Nup85"/>
    <property type="match status" value="1"/>
</dbReference>
<accession>A0A162N3X3</accession>